<comment type="caution">
    <text evidence="13">The sequence shown here is derived from an EMBL/GenBank/DDBJ whole genome shotgun (WGS) entry which is preliminary data.</text>
</comment>
<keyword evidence="9" id="KW-0315">Glutamine amidotransferase</keyword>
<dbReference type="PANTHER" id="PTHR10937:SF0">
    <property type="entry name" value="GLUTAMINE--FRUCTOSE-6-PHOSPHATE TRANSAMINASE (ISOMERIZING)"/>
    <property type="match status" value="1"/>
</dbReference>
<evidence type="ECO:0000256" key="4">
    <source>
        <dbReference type="ARBA" id="ARBA00016090"/>
    </source>
</evidence>
<dbReference type="InterPro" id="IPR035490">
    <property type="entry name" value="GlmS/FrlB_SIS"/>
</dbReference>
<dbReference type="CDD" id="cd00714">
    <property type="entry name" value="GFAT"/>
    <property type="match status" value="1"/>
</dbReference>
<dbReference type="PROSITE" id="PS51464">
    <property type="entry name" value="SIS"/>
    <property type="match status" value="2"/>
</dbReference>
<evidence type="ECO:0000259" key="11">
    <source>
        <dbReference type="PROSITE" id="PS51278"/>
    </source>
</evidence>
<feature type="domain" description="SIS" evidence="12">
    <location>
        <begin position="323"/>
        <end position="463"/>
    </location>
</feature>
<dbReference type="InterPro" id="IPR005855">
    <property type="entry name" value="GFAT"/>
</dbReference>
<dbReference type="SUPFAM" id="SSF56235">
    <property type="entry name" value="N-terminal nucleophile aminohydrolases (Ntn hydrolases)"/>
    <property type="match status" value="1"/>
</dbReference>
<comment type="catalytic activity">
    <reaction evidence="1 10">
        <text>D-fructose 6-phosphate + L-glutamine = D-glucosamine 6-phosphate + L-glutamate</text>
        <dbReference type="Rhea" id="RHEA:13237"/>
        <dbReference type="ChEBI" id="CHEBI:29985"/>
        <dbReference type="ChEBI" id="CHEBI:58359"/>
        <dbReference type="ChEBI" id="CHEBI:58725"/>
        <dbReference type="ChEBI" id="CHEBI:61527"/>
        <dbReference type="EC" id="2.6.1.16"/>
    </reaction>
</comment>
<dbReference type="Pfam" id="PF01380">
    <property type="entry name" value="SIS"/>
    <property type="match status" value="2"/>
</dbReference>
<name>A0A4D4L5C2_STRVO</name>
<evidence type="ECO:0000256" key="7">
    <source>
        <dbReference type="ARBA" id="ARBA00022679"/>
    </source>
</evidence>
<accession>A0A4D4L5C2</accession>
<dbReference type="SUPFAM" id="SSF53697">
    <property type="entry name" value="SIS domain"/>
    <property type="match status" value="1"/>
</dbReference>
<dbReference type="GO" id="GO:0006047">
    <property type="term" value="P:UDP-N-acetylglucosamine metabolic process"/>
    <property type="evidence" value="ECO:0007669"/>
    <property type="project" value="TreeGrafter"/>
</dbReference>
<dbReference type="GO" id="GO:0005829">
    <property type="term" value="C:cytosol"/>
    <property type="evidence" value="ECO:0007669"/>
    <property type="project" value="TreeGrafter"/>
</dbReference>
<dbReference type="Gene3D" id="3.40.50.10490">
    <property type="entry name" value="Glucose-6-phosphate isomerase like protein, domain 1"/>
    <property type="match status" value="2"/>
</dbReference>
<dbReference type="Gene3D" id="3.60.20.10">
    <property type="entry name" value="Glutamine Phosphoribosylpyrophosphate, subunit 1, domain 1"/>
    <property type="match status" value="1"/>
</dbReference>
<dbReference type="GO" id="GO:0006002">
    <property type="term" value="P:fructose 6-phosphate metabolic process"/>
    <property type="evidence" value="ECO:0007669"/>
    <property type="project" value="TreeGrafter"/>
</dbReference>
<dbReference type="PROSITE" id="PS51278">
    <property type="entry name" value="GATASE_TYPE_2"/>
    <property type="match status" value="1"/>
</dbReference>
<dbReference type="GO" id="GO:0046349">
    <property type="term" value="P:amino sugar biosynthetic process"/>
    <property type="evidence" value="ECO:0007669"/>
    <property type="project" value="UniProtKB-ARBA"/>
</dbReference>
<dbReference type="FunFam" id="3.40.50.10490:FF:000001">
    <property type="entry name" value="Glutamine--fructose-6-phosphate aminotransferase [isomerizing]"/>
    <property type="match status" value="1"/>
</dbReference>
<dbReference type="InterPro" id="IPR047084">
    <property type="entry name" value="GFAT_N"/>
</dbReference>
<comment type="function">
    <text evidence="10">Catalyzes the first step in hexosamine metabolism, converting fructose-6P into glucosamine-6P using glutamine as a nitrogen source.</text>
</comment>
<dbReference type="Proteomes" id="UP000301309">
    <property type="component" value="Unassembled WGS sequence"/>
</dbReference>
<dbReference type="CDD" id="cd05008">
    <property type="entry name" value="SIS_GlmS_GlmD_1"/>
    <property type="match status" value="1"/>
</dbReference>
<dbReference type="GO" id="GO:0006487">
    <property type="term" value="P:protein N-linked glycosylation"/>
    <property type="evidence" value="ECO:0007669"/>
    <property type="project" value="TreeGrafter"/>
</dbReference>
<feature type="domain" description="SIS" evidence="12">
    <location>
        <begin position="495"/>
        <end position="632"/>
    </location>
</feature>
<evidence type="ECO:0000256" key="9">
    <source>
        <dbReference type="ARBA" id="ARBA00022962"/>
    </source>
</evidence>
<dbReference type="AlphaFoldDB" id="A0A4D4L5C2"/>
<dbReference type="InterPro" id="IPR017932">
    <property type="entry name" value="GATase_2_dom"/>
</dbReference>
<gene>
    <name evidence="13" type="primary">glmS_1</name>
    <name evidence="10" type="synonym">glmS</name>
    <name evidence="13" type="ORF">SVIO_044800</name>
</gene>
<keyword evidence="8" id="KW-0677">Repeat</keyword>
<protein>
    <recommendedName>
        <fullName evidence="4 10">Glutamine--fructose-6-phosphate aminotransferase [isomerizing]</fullName>
        <ecNumber evidence="3 10">2.6.1.16</ecNumber>
    </recommendedName>
    <alternativeName>
        <fullName evidence="10">D-fructose-6-phosphate amidotransferase</fullName>
    </alternativeName>
    <alternativeName>
        <fullName evidence="10">GFAT</fullName>
    </alternativeName>
    <alternativeName>
        <fullName evidence="10">Glucosamine-6-phosphate synthase</fullName>
    </alternativeName>
    <alternativeName>
        <fullName evidence="10">Hexosephosphate aminotransferase</fullName>
    </alternativeName>
    <alternativeName>
        <fullName evidence="10">L-glutamine--D-fructose-6-phosphate amidotransferase</fullName>
    </alternativeName>
</protein>
<comment type="subcellular location">
    <subcellularLocation>
        <location evidence="2 10">Cytoplasm</location>
    </subcellularLocation>
</comment>
<keyword evidence="14" id="KW-1185">Reference proteome</keyword>
<proteinExistence type="inferred from homology"/>
<evidence type="ECO:0000256" key="10">
    <source>
        <dbReference type="HAMAP-Rule" id="MF_00164"/>
    </source>
</evidence>
<dbReference type="EC" id="2.6.1.16" evidence="3 10"/>
<evidence type="ECO:0000256" key="3">
    <source>
        <dbReference type="ARBA" id="ARBA00012916"/>
    </source>
</evidence>
<dbReference type="InterPro" id="IPR046348">
    <property type="entry name" value="SIS_dom_sf"/>
</dbReference>
<dbReference type="HAMAP" id="MF_00164">
    <property type="entry name" value="GlmS"/>
    <property type="match status" value="1"/>
</dbReference>
<evidence type="ECO:0000256" key="1">
    <source>
        <dbReference type="ARBA" id="ARBA00001031"/>
    </source>
</evidence>
<dbReference type="FunFam" id="3.60.20.10:FF:000006">
    <property type="entry name" value="Glutamine--fructose-6-phosphate aminotransferase [isomerizing]"/>
    <property type="match status" value="1"/>
</dbReference>
<feature type="active site" description="For Fru-6P isomerization activity" evidence="10">
    <location>
        <position position="637"/>
    </location>
</feature>
<dbReference type="NCBIfam" id="TIGR01135">
    <property type="entry name" value="glmS"/>
    <property type="match status" value="1"/>
</dbReference>
<keyword evidence="6 10" id="KW-0032">Aminotransferase</keyword>
<dbReference type="GO" id="GO:0097367">
    <property type="term" value="F:carbohydrate derivative binding"/>
    <property type="evidence" value="ECO:0007669"/>
    <property type="project" value="InterPro"/>
</dbReference>
<keyword evidence="7 10" id="KW-0808">Transferase</keyword>
<feature type="domain" description="Glutamine amidotransferase type-2" evidence="11">
    <location>
        <begin position="34"/>
        <end position="255"/>
    </location>
</feature>
<dbReference type="NCBIfam" id="NF001484">
    <property type="entry name" value="PRK00331.1"/>
    <property type="match status" value="1"/>
</dbReference>
<feature type="initiator methionine" description="Removed" evidence="10">
    <location>
        <position position="33"/>
    </location>
</feature>
<dbReference type="InterPro" id="IPR029055">
    <property type="entry name" value="Ntn_hydrolases_N"/>
</dbReference>
<dbReference type="InterPro" id="IPR035466">
    <property type="entry name" value="GlmS/AgaS_SIS"/>
</dbReference>
<dbReference type="FunFam" id="3.40.50.10490:FF:000002">
    <property type="entry name" value="Glutamine--fructose-6-phosphate aminotransferase [isomerizing]"/>
    <property type="match status" value="1"/>
</dbReference>
<reference evidence="13 14" key="1">
    <citation type="journal article" date="2020" name="Int. J. Syst. Evol. Microbiol.">
        <title>Reclassification of Streptomyces castelarensis and Streptomyces sporoclivatus as later heterotypic synonyms of Streptomyces antimycoticus.</title>
        <authorList>
            <person name="Komaki H."/>
            <person name="Tamura T."/>
        </authorList>
    </citation>
    <scope>NUCLEOTIDE SEQUENCE [LARGE SCALE GENOMIC DNA]</scope>
    <source>
        <strain evidence="13 14">NBRC 13459</strain>
    </source>
</reference>
<evidence type="ECO:0000259" key="12">
    <source>
        <dbReference type="PROSITE" id="PS51464"/>
    </source>
</evidence>
<keyword evidence="5 10" id="KW-0963">Cytoplasm</keyword>
<evidence type="ECO:0000256" key="2">
    <source>
        <dbReference type="ARBA" id="ARBA00004496"/>
    </source>
</evidence>
<dbReference type="PANTHER" id="PTHR10937">
    <property type="entry name" value="GLUCOSAMINE--FRUCTOSE-6-PHOSPHATE AMINOTRANSFERASE, ISOMERIZING"/>
    <property type="match status" value="1"/>
</dbReference>
<dbReference type="EMBL" id="BJHW01000001">
    <property type="protein sequence ID" value="GDY53857.1"/>
    <property type="molecule type" value="Genomic_DNA"/>
</dbReference>
<dbReference type="GO" id="GO:0005975">
    <property type="term" value="P:carbohydrate metabolic process"/>
    <property type="evidence" value="ECO:0007669"/>
    <property type="project" value="UniProtKB-UniRule"/>
</dbReference>
<dbReference type="CDD" id="cd05009">
    <property type="entry name" value="SIS_GlmS_GlmD_2"/>
    <property type="match status" value="1"/>
</dbReference>
<dbReference type="GO" id="GO:0004360">
    <property type="term" value="F:glutamine-fructose-6-phosphate transaminase (isomerizing) activity"/>
    <property type="evidence" value="ECO:0007669"/>
    <property type="project" value="UniProtKB-UniRule"/>
</dbReference>
<evidence type="ECO:0000256" key="5">
    <source>
        <dbReference type="ARBA" id="ARBA00022490"/>
    </source>
</evidence>
<evidence type="ECO:0000256" key="6">
    <source>
        <dbReference type="ARBA" id="ARBA00022576"/>
    </source>
</evidence>
<sequence>MTPVRRRSTTAAATAGHEHEHARAIQWEGLNTMCGIVGYIGKRDVAPLLLEGLQRLEYRGYDSAGLAIQGKPAKGAQSAGLKTAKAKGRVRDLEAKLPKRFAGTTGIAHTRWATHGAPNDVNAHPHLDADGKVAIVHNGIIDNAADLRAKLAADGVELVSDTDSETLAHLIGRSQAPTLEEKVRHALAMVEGTYGIAVLHADFPDRIVVARNGSPVVLGIGEKEMFVASDVAALVSHTRQVVTLDDGEMATLKADDYRTYTTEGSRTSTSPTTVEWEAESYDMGGHDTYMHKEIHEQVDAVDRVLRGRIDDRFSTVRLGGLNLDAREARGVRRVKILGCGSAYHTGLIGAQLIEELARIPADAEPASEFRYRNPVVDPETLYIAVSQSGETYDTLAAVQELKRKGARVLGVVNVVGSAIARETDGGVYVHAGPEVCVVSTKCFTNTAVAFALLALHLGRIRDLSVADGKRIIAGLRKLPEQIAEVLRGEEEIKKLAAEYANAKSMMFVGRVRGYPVAREASLKLKEVSYVHAEAYPASELKHGPLALIEPEVPTVAVLPDDDLLEKNRATLEEIKARSGRILAVAHREQEKADHTIVVPRNEVELDPILMGIPLQLLAYHTALALGRDIDKPRNLAKSVTVE</sequence>
<evidence type="ECO:0000313" key="13">
    <source>
        <dbReference type="EMBL" id="GDY53857.1"/>
    </source>
</evidence>
<dbReference type="Pfam" id="PF13522">
    <property type="entry name" value="GATase_6"/>
    <property type="match status" value="1"/>
</dbReference>
<comment type="subunit">
    <text evidence="10">Homodimer.</text>
</comment>
<evidence type="ECO:0000256" key="8">
    <source>
        <dbReference type="ARBA" id="ARBA00022737"/>
    </source>
</evidence>
<evidence type="ECO:0000313" key="14">
    <source>
        <dbReference type="Proteomes" id="UP000301309"/>
    </source>
</evidence>
<feature type="active site" description="Nucleophile; for GATase activity" evidence="10">
    <location>
        <position position="34"/>
    </location>
</feature>
<organism evidence="13 14">
    <name type="scientific">Streptomyces violaceusniger</name>
    <dbReference type="NCBI Taxonomy" id="68280"/>
    <lineage>
        <taxon>Bacteria</taxon>
        <taxon>Bacillati</taxon>
        <taxon>Actinomycetota</taxon>
        <taxon>Actinomycetes</taxon>
        <taxon>Kitasatosporales</taxon>
        <taxon>Streptomycetaceae</taxon>
        <taxon>Streptomyces</taxon>
        <taxon>Streptomyces violaceusniger group</taxon>
    </lineage>
</organism>
<dbReference type="InterPro" id="IPR001347">
    <property type="entry name" value="SIS_dom"/>
</dbReference>